<keyword evidence="2" id="KW-1185">Reference proteome</keyword>
<accession>A0A285RNS9</accession>
<organism evidence="1 2">
    <name type="scientific">Ureibacillus xyleni</name>
    <dbReference type="NCBI Taxonomy" id="614648"/>
    <lineage>
        <taxon>Bacteria</taxon>
        <taxon>Bacillati</taxon>
        <taxon>Bacillota</taxon>
        <taxon>Bacilli</taxon>
        <taxon>Bacillales</taxon>
        <taxon>Caryophanaceae</taxon>
        <taxon>Ureibacillus</taxon>
    </lineage>
</organism>
<dbReference type="AlphaFoldDB" id="A0A285RNS9"/>
<evidence type="ECO:0000313" key="1">
    <source>
        <dbReference type="EMBL" id="SOB93967.1"/>
    </source>
</evidence>
<reference evidence="2" key="1">
    <citation type="submission" date="2017-08" db="EMBL/GenBank/DDBJ databases">
        <authorList>
            <person name="Varghese N."/>
            <person name="Submissions S."/>
        </authorList>
    </citation>
    <scope>NUCLEOTIDE SEQUENCE [LARGE SCALE GENOMIC DNA]</scope>
    <source>
        <strain evidence="2">JC22</strain>
    </source>
</reference>
<dbReference type="Gene3D" id="3.30.420.40">
    <property type="match status" value="2"/>
</dbReference>
<dbReference type="RefSeq" id="WP_097072267.1">
    <property type="nucleotide sequence ID" value="NZ_OBMQ01000001.1"/>
</dbReference>
<dbReference type="InterPro" id="IPR005883">
    <property type="entry name" value="PilM"/>
</dbReference>
<dbReference type="Proteomes" id="UP000219636">
    <property type="component" value="Unassembled WGS sequence"/>
</dbReference>
<dbReference type="EMBL" id="OBMQ01000001">
    <property type="protein sequence ID" value="SOB93967.1"/>
    <property type="molecule type" value="Genomic_DNA"/>
</dbReference>
<name>A0A285RNS9_9BACL</name>
<evidence type="ECO:0000313" key="2">
    <source>
        <dbReference type="Proteomes" id="UP000219636"/>
    </source>
</evidence>
<proteinExistence type="predicted"/>
<dbReference type="Pfam" id="PF11104">
    <property type="entry name" value="PilM_2"/>
    <property type="match status" value="1"/>
</dbReference>
<gene>
    <name evidence="1" type="ORF">SAMN05880501_101729</name>
</gene>
<dbReference type="Gene3D" id="3.30.1490.300">
    <property type="match status" value="1"/>
</dbReference>
<dbReference type="OrthoDB" id="2690797at2"/>
<sequence length="325" mass="37361">MFNPKKKSHLSIELRDYVIRALVMKGPSLEQSQLFEIPLENGTIVESTIENEMTLFDIFKKYASKWGGKKQNVRLFVPDTSVLLKTFEHPEDVEPDKLLEYVQMELGESIRVPFEDPLVDVYDHVPNDGQAVIFAAPSDEISKLTSLFLDIKMEPEVADIRSLCNLRLLEKIGFIDEEKTFLVADWSINELSICIYSQGQVEFLRFQLIETELHKWAATVESEQEVQFSFQGESQSYLMQVMDEVLELDRMMNFFRYSLHKGEKGVDEIIVMGDNPFLEQITETLNNNLTIPSKLVNDEVIAKHFPNFKAKHAALLGLALKEVHP</sequence>
<protein>
    <submittedName>
        <fullName evidence="1">Type IV pilus assembly protein PilM</fullName>
    </submittedName>
</protein>